<dbReference type="GO" id="GO:0016020">
    <property type="term" value="C:membrane"/>
    <property type="evidence" value="ECO:0007669"/>
    <property type="project" value="UniProtKB-SubCell"/>
</dbReference>
<dbReference type="PANTHER" id="PTHR12349">
    <property type="entry name" value="ANKYRIN REPEAT AND LEM DOMAIN-CONTAINING PROTEIN 2"/>
    <property type="match status" value="1"/>
</dbReference>
<dbReference type="PROSITE" id="PS50216">
    <property type="entry name" value="DHHC"/>
    <property type="match status" value="1"/>
</dbReference>
<evidence type="ECO:0000259" key="8">
    <source>
        <dbReference type="Pfam" id="PF01529"/>
    </source>
</evidence>
<sequence>MTHPICRYYIEEGYPWLPACQGVITLFVIANFTLATFMDPGIIPKASPEEDREDDFRAPLYKNVEINGITVRMKWCVTCQFYRPPRCSHCSVCNVCIETFDHHCPWVNNCIGRRNYRFFFIMVIMGIIILLVIPIYGLTGFHIVLVSRGRTTNEQVTGKFKGGYNPFSRGCARNCCYILCGPQYPRSAH</sequence>
<feature type="domain" description="Palmitoyltransferase DHHC" evidence="8">
    <location>
        <begin position="72"/>
        <end position="133"/>
    </location>
</feature>
<feature type="transmembrane region" description="Helical" evidence="7">
    <location>
        <begin position="16"/>
        <end position="37"/>
    </location>
</feature>
<evidence type="ECO:0000256" key="5">
    <source>
        <dbReference type="ARBA" id="ARBA00023463"/>
    </source>
</evidence>
<evidence type="ECO:0000256" key="3">
    <source>
        <dbReference type="ARBA" id="ARBA00022989"/>
    </source>
</evidence>
<evidence type="ECO:0000256" key="1">
    <source>
        <dbReference type="ARBA" id="ARBA00004141"/>
    </source>
</evidence>
<evidence type="ECO:0000256" key="6">
    <source>
        <dbReference type="ARBA" id="ARBA00047790"/>
    </source>
</evidence>
<proteinExistence type="inferred from homology"/>
<organism evidence="9">
    <name type="scientific">Timema californicum</name>
    <name type="common">California timema</name>
    <name type="synonym">Walking stick</name>
    <dbReference type="NCBI Taxonomy" id="61474"/>
    <lineage>
        <taxon>Eukaryota</taxon>
        <taxon>Metazoa</taxon>
        <taxon>Ecdysozoa</taxon>
        <taxon>Arthropoda</taxon>
        <taxon>Hexapoda</taxon>
        <taxon>Insecta</taxon>
        <taxon>Pterygota</taxon>
        <taxon>Neoptera</taxon>
        <taxon>Polyneoptera</taxon>
        <taxon>Phasmatodea</taxon>
        <taxon>Timematodea</taxon>
        <taxon>Timematoidea</taxon>
        <taxon>Timematidae</taxon>
        <taxon>Timema</taxon>
    </lineage>
</organism>
<reference evidence="9" key="1">
    <citation type="submission" date="2020-11" db="EMBL/GenBank/DDBJ databases">
        <authorList>
            <person name="Tran Van P."/>
        </authorList>
    </citation>
    <scope>NUCLEOTIDE SEQUENCE</scope>
</reference>
<dbReference type="EMBL" id="OE180552">
    <property type="protein sequence ID" value="CAD7571514.1"/>
    <property type="molecule type" value="Genomic_DNA"/>
</dbReference>
<evidence type="ECO:0000256" key="7">
    <source>
        <dbReference type="RuleBase" id="RU079119"/>
    </source>
</evidence>
<evidence type="ECO:0000256" key="2">
    <source>
        <dbReference type="ARBA" id="ARBA00022692"/>
    </source>
</evidence>
<keyword evidence="3 7" id="KW-1133">Transmembrane helix</keyword>
<keyword evidence="7" id="KW-0012">Acyltransferase</keyword>
<dbReference type="EC" id="2.3.1.225" evidence="7"/>
<dbReference type="Pfam" id="PF01529">
    <property type="entry name" value="DHHC"/>
    <property type="match status" value="1"/>
</dbReference>
<comment type="catalytic activity">
    <reaction evidence="6">
        <text>L-cysteinyl-[protein] + hexadecanoyl-CoA = S-hexadecanoyl-L-cysteinyl-[protein] + CoA</text>
        <dbReference type="Rhea" id="RHEA:36683"/>
        <dbReference type="Rhea" id="RHEA-COMP:10131"/>
        <dbReference type="Rhea" id="RHEA-COMP:11032"/>
        <dbReference type="ChEBI" id="CHEBI:29950"/>
        <dbReference type="ChEBI" id="CHEBI:57287"/>
        <dbReference type="ChEBI" id="CHEBI:57379"/>
        <dbReference type="ChEBI" id="CHEBI:74151"/>
        <dbReference type="EC" id="2.3.1.225"/>
    </reaction>
    <physiologicalReaction direction="left-to-right" evidence="6">
        <dbReference type="Rhea" id="RHEA:36684"/>
    </physiologicalReaction>
</comment>
<comment type="domain">
    <text evidence="7">The DHHC domain is required for palmitoyltransferase activity.</text>
</comment>
<evidence type="ECO:0000256" key="4">
    <source>
        <dbReference type="ARBA" id="ARBA00023136"/>
    </source>
</evidence>
<keyword evidence="4 7" id="KW-0472">Membrane</keyword>
<keyword evidence="2 7" id="KW-0812">Transmembrane</keyword>
<keyword evidence="7" id="KW-0808">Transferase</keyword>
<dbReference type="InterPro" id="IPR001594">
    <property type="entry name" value="Palmitoyltrfase_DHHC"/>
</dbReference>
<dbReference type="AlphaFoldDB" id="A0A7R9J2Q7"/>
<feature type="transmembrane region" description="Helical" evidence="7">
    <location>
        <begin position="118"/>
        <end position="145"/>
    </location>
</feature>
<dbReference type="GO" id="GO:0019706">
    <property type="term" value="F:protein-cysteine S-palmitoyltransferase activity"/>
    <property type="evidence" value="ECO:0007669"/>
    <property type="project" value="UniProtKB-EC"/>
</dbReference>
<evidence type="ECO:0000313" key="9">
    <source>
        <dbReference type="EMBL" id="CAD7571514.1"/>
    </source>
</evidence>
<accession>A0A7R9J2Q7</accession>
<name>A0A7R9J2Q7_TIMCA</name>
<dbReference type="PANTHER" id="PTHR12349:SF2">
    <property type="entry name" value="PALMITOYLTRANSFERASE ZDHHC8"/>
    <property type="match status" value="1"/>
</dbReference>
<protein>
    <recommendedName>
        <fullName evidence="7">Palmitoyltransferase</fullName>
        <ecNumber evidence="7">2.3.1.225</ecNumber>
    </recommendedName>
</protein>
<comment type="subcellular location">
    <subcellularLocation>
        <location evidence="1">Membrane</location>
        <topology evidence="1">Multi-pass membrane protein</topology>
    </subcellularLocation>
</comment>
<comment type="similarity">
    <text evidence="5">Belongs to the DHHC palmitoyltransferase family. ERF2/ZDHHC9 subfamily.</text>
</comment>
<gene>
    <name evidence="9" type="ORF">TCMB3V08_LOCUS4184</name>
</gene>